<dbReference type="EMBL" id="AP014633">
    <property type="protein sequence ID" value="BAP55127.1"/>
    <property type="molecule type" value="Genomic_DNA"/>
</dbReference>
<dbReference type="STRING" id="40754.THII_0830"/>
<evidence type="ECO:0000259" key="3">
    <source>
        <dbReference type="Pfam" id="PF02709"/>
    </source>
</evidence>
<protein>
    <submittedName>
        <fullName evidence="4">Two-domain glycosyltransferase</fullName>
    </submittedName>
</protein>
<keyword evidence="5" id="KW-1185">Reference proteome</keyword>
<accession>A0A090AIC2</accession>
<dbReference type="CDD" id="cd06420">
    <property type="entry name" value="GT2_Chondriotin_Pol_N"/>
    <property type="match status" value="1"/>
</dbReference>
<dbReference type="PANTHER" id="PTHR43685:SF3">
    <property type="entry name" value="SLR2126 PROTEIN"/>
    <property type="match status" value="1"/>
</dbReference>
<name>A0A090AIC2_9GAMM</name>
<dbReference type="InterPro" id="IPR029044">
    <property type="entry name" value="Nucleotide-diphossugar_trans"/>
</dbReference>
<dbReference type="OrthoDB" id="9801954at2"/>
<dbReference type="Gene3D" id="3.90.550.10">
    <property type="entry name" value="Spore Coat Polysaccharide Biosynthesis Protein SpsA, Chain A"/>
    <property type="match status" value="1"/>
</dbReference>
<dbReference type="Pfam" id="PF02709">
    <property type="entry name" value="Glyco_transf_7C"/>
    <property type="match status" value="1"/>
</dbReference>
<dbReference type="PANTHER" id="PTHR43685">
    <property type="entry name" value="GLYCOSYLTRANSFERASE"/>
    <property type="match status" value="1"/>
</dbReference>
<dbReference type="GO" id="GO:0016740">
    <property type="term" value="F:transferase activity"/>
    <property type="evidence" value="ECO:0007669"/>
    <property type="project" value="UniProtKB-KW"/>
</dbReference>
<dbReference type="AlphaFoldDB" id="A0A090AIC2"/>
<proteinExistence type="predicted"/>
<gene>
    <name evidence="4" type="ORF">THII_0830</name>
</gene>
<dbReference type="HOGENOM" id="CLU_025996_24_0_6"/>
<keyword evidence="1 4" id="KW-0808">Transferase</keyword>
<evidence type="ECO:0000313" key="5">
    <source>
        <dbReference type="Proteomes" id="UP000031623"/>
    </source>
</evidence>
<evidence type="ECO:0000313" key="4">
    <source>
        <dbReference type="EMBL" id="BAP55127.1"/>
    </source>
</evidence>
<dbReference type="Proteomes" id="UP000031623">
    <property type="component" value="Chromosome"/>
</dbReference>
<feature type="domain" description="Glycosyltransferase 2-like" evidence="2">
    <location>
        <begin position="5"/>
        <end position="162"/>
    </location>
</feature>
<dbReference type="InterPro" id="IPR027791">
    <property type="entry name" value="Galactosyl_T_C"/>
</dbReference>
<dbReference type="InterPro" id="IPR001173">
    <property type="entry name" value="Glyco_trans_2-like"/>
</dbReference>
<dbReference type="KEGG" id="tig:THII_0830"/>
<evidence type="ECO:0000259" key="2">
    <source>
        <dbReference type="Pfam" id="PF00535"/>
    </source>
</evidence>
<feature type="domain" description="Galactosyltransferase C-terminal" evidence="3">
    <location>
        <begin position="195"/>
        <end position="239"/>
    </location>
</feature>
<dbReference type="InterPro" id="IPR050834">
    <property type="entry name" value="Glycosyltransf_2"/>
</dbReference>
<sequence>MLKISVIVTTYNRPDALALVLQALAAQECPCFTQEEQQQLFAKRQQKSPFEVIIADDGSSCATTRLIRDIQPYLPYPLQHVWQENQGFRAAKIRNRAIAVAQGDYLIFLDGDCIPLTDFITKQSQLAESGCFVAGNRILLSKKLTEYIIRQQSPVWKWHSLQWLLPYLRRDINRLSPLIRLPDSFLRKYCAQTWQGAKTCNLAIWREDILEIKGFNEEFQGWGHEDADLVVRLLSHGVRRKEGRFAVPVFHLWHPQIDRSQELQNRQRLFKTIQTKTSQF</sequence>
<evidence type="ECO:0000256" key="1">
    <source>
        <dbReference type="ARBA" id="ARBA00022679"/>
    </source>
</evidence>
<reference evidence="4 5" key="1">
    <citation type="journal article" date="2014" name="ISME J.">
        <title>Ecophysiology of Thioploca ingrica as revealed by the complete genome sequence supplemented with proteomic evidence.</title>
        <authorList>
            <person name="Kojima H."/>
            <person name="Ogura Y."/>
            <person name="Yamamoto N."/>
            <person name="Togashi T."/>
            <person name="Mori H."/>
            <person name="Watanabe T."/>
            <person name="Nemoto F."/>
            <person name="Kurokawa K."/>
            <person name="Hayashi T."/>
            <person name="Fukui M."/>
        </authorList>
    </citation>
    <scope>NUCLEOTIDE SEQUENCE [LARGE SCALE GENOMIC DNA]</scope>
</reference>
<dbReference type="SUPFAM" id="SSF53448">
    <property type="entry name" value="Nucleotide-diphospho-sugar transferases"/>
    <property type="match status" value="1"/>
</dbReference>
<organism evidence="4 5">
    <name type="scientific">Thioploca ingrica</name>
    <dbReference type="NCBI Taxonomy" id="40754"/>
    <lineage>
        <taxon>Bacteria</taxon>
        <taxon>Pseudomonadati</taxon>
        <taxon>Pseudomonadota</taxon>
        <taxon>Gammaproteobacteria</taxon>
        <taxon>Thiotrichales</taxon>
        <taxon>Thiotrichaceae</taxon>
        <taxon>Thioploca</taxon>
    </lineage>
</organism>
<dbReference type="Pfam" id="PF00535">
    <property type="entry name" value="Glycos_transf_2"/>
    <property type="match status" value="1"/>
</dbReference>